<evidence type="ECO:0000256" key="4">
    <source>
        <dbReference type="ARBA" id="ARBA00022980"/>
    </source>
</evidence>
<dbReference type="GO" id="GO:0003735">
    <property type="term" value="F:structural constituent of ribosome"/>
    <property type="evidence" value="ECO:0007669"/>
    <property type="project" value="UniProtKB-UniRule"/>
</dbReference>
<dbReference type="GO" id="GO:0006412">
    <property type="term" value="P:translation"/>
    <property type="evidence" value="ECO:0007669"/>
    <property type="project" value="UniProtKB-UniRule"/>
</dbReference>
<evidence type="ECO:0000256" key="7">
    <source>
        <dbReference type="RuleBase" id="RU003631"/>
    </source>
</evidence>
<dbReference type="HAMAP" id="MF_03015">
    <property type="entry name" value="Ribosomal_S2_euk"/>
    <property type="match status" value="1"/>
</dbReference>
<sequence length="308" mass="34039">MSGGLDALALKEEDVTKFLACSTHLGAQNADFQMEAYVYKRKPDGVYIINLRKTWEKVLLAARAIAAIENPADVCVISARPYGQRAVLKFASATGATPIAGRFTPGTFTNHVQAAFREPRLLVVTDPRTDHQPVTEASYVNIPVIALCNTDSPLRYVDIAIPCNNKGPQSIGLMWWLLAREVLRLRGTISREHPWEVMVDLYFYRDPEEAEKEEQTATVEKAVAKETPDQWAPEAVPQMQQPEVTDWAAETMNAQPALGGQFSMGGTVAPPHFEDWSATEDWSKRVPATGTTAPPTAQWGGDTVENWN</sequence>
<keyword evidence="5 6" id="KW-0687">Ribonucleoprotein</keyword>
<feature type="domain" description="Small ribosomal subunit protein uS2 C-terminal" evidence="9">
    <location>
        <begin position="202"/>
        <end position="300"/>
    </location>
</feature>
<dbReference type="InterPro" id="IPR023591">
    <property type="entry name" value="Ribosomal_uS2_flav_dom_sf"/>
</dbReference>
<proteinExistence type="evidence at transcript level"/>
<dbReference type="InterPro" id="IPR018130">
    <property type="entry name" value="Ribosomal_uS2_CS"/>
</dbReference>
<comment type="similarity">
    <text evidence="2 6 7">Belongs to the universal ribosomal protein uS2 family.</text>
</comment>
<feature type="compositionally biased region" description="Low complexity" evidence="8">
    <location>
        <begin position="288"/>
        <end position="297"/>
    </location>
</feature>
<dbReference type="PRINTS" id="PR00395">
    <property type="entry name" value="RIBOSOMALS2"/>
</dbReference>
<evidence type="ECO:0000256" key="8">
    <source>
        <dbReference type="SAM" id="MobiDB-lite"/>
    </source>
</evidence>
<dbReference type="InterPro" id="IPR001865">
    <property type="entry name" value="Ribosomal_uS2"/>
</dbReference>
<dbReference type="GO" id="GO:0000028">
    <property type="term" value="P:ribosomal small subunit assembly"/>
    <property type="evidence" value="ECO:0007669"/>
    <property type="project" value="UniProtKB-UniRule"/>
</dbReference>
<dbReference type="GO" id="GO:0022627">
    <property type="term" value="C:cytosolic small ribosomal subunit"/>
    <property type="evidence" value="ECO:0007669"/>
    <property type="project" value="UniProtKB-UniRule"/>
</dbReference>
<reference evidence="10" key="1">
    <citation type="journal article" date="2012" name="PLoS ONE">
        <title>The Potential Roles of a Laminin Receptor in Adhesion and Apoptosis of Cells of the Marine Bivalve Meretrix meretrix.</title>
        <authorList>
            <person name="You Y."/>
            <person name="Huan P."/>
            <person name="Wang X."/>
            <person name="Liu B."/>
        </authorList>
    </citation>
    <scope>NUCLEOTIDE SEQUENCE</scope>
</reference>
<dbReference type="InterPro" id="IPR005707">
    <property type="entry name" value="Ribosomal_uS2_euk/arc"/>
</dbReference>
<dbReference type="InterPro" id="IPR027498">
    <property type="entry name" value="Ribosomal_uS2_euk"/>
</dbReference>
<evidence type="ECO:0000256" key="2">
    <source>
        <dbReference type="ARBA" id="ARBA00006242"/>
    </source>
</evidence>
<name>K4M440_MERMT</name>
<dbReference type="EMBL" id="JQ973062">
    <property type="protein sequence ID" value="AFV15300.1"/>
    <property type="molecule type" value="mRNA"/>
</dbReference>
<dbReference type="PROSITE" id="PS00962">
    <property type="entry name" value="RIBOSOMAL_S2_1"/>
    <property type="match status" value="1"/>
</dbReference>
<accession>K4M440</accession>
<dbReference type="InterPro" id="IPR032281">
    <property type="entry name" value="Ribosomal_uS2_C"/>
</dbReference>
<dbReference type="PROSITE" id="PS00963">
    <property type="entry name" value="RIBOSOMAL_S2_2"/>
    <property type="match status" value="1"/>
</dbReference>
<dbReference type="Pfam" id="PF16122">
    <property type="entry name" value="40S_SA_C"/>
    <property type="match status" value="1"/>
</dbReference>
<dbReference type="PANTHER" id="PTHR11489">
    <property type="entry name" value="40S RIBOSOMAL PROTEIN SA"/>
    <property type="match status" value="1"/>
</dbReference>
<comment type="subunit">
    <text evidence="6">Component of the small ribosomal subunit. Mature ribosomes consist of a small (40S) and a large (60S) subunit. The 40S subunit contains about 33 different proteins and 1 molecule of RNA (18S). The 60S subunit contains about 49 different proteins and 3 molecules of RNA (28S, 5.8S and 5S). Interacts with ribosomal protein S21.</text>
</comment>
<keyword evidence="3 6" id="KW-0963">Cytoplasm</keyword>
<dbReference type="FunFam" id="3.40.50.10490:FF:000012">
    <property type="entry name" value="40S ribosomal protein SA"/>
    <property type="match status" value="1"/>
</dbReference>
<evidence type="ECO:0000256" key="3">
    <source>
        <dbReference type="ARBA" id="ARBA00022490"/>
    </source>
</evidence>
<dbReference type="Gene3D" id="3.40.50.10490">
    <property type="entry name" value="Glucose-6-phosphate isomerase like protein, domain 1"/>
    <property type="match status" value="1"/>
</dbReference>
<protein>
    <recommendedName>
        <fullName evidence="6">Small ribosomal subunit protein uS2</fullName>
    </recommendedName>
</protein>
<keyword evidence="4 6" id="KW-0689">Ribosomal protein</keyword>
<organism evidence="10">
    <name type="scientific">Meretrix meretrix</name>
    <name type="common">Asiatic hard clam</name>
    <name type="synonym">Venus meretrix</name>
    <dbReference type="NCBI Taxonomy" id="291251"/>
    <lineage>
        <taxon>Eukaryota</taxon>
        <taxon>Metazoa</taxon>
        <taxon>Spiralia</taxon>
        <taxon>Lophotrochozoa</taxon>
        <taxon>Mollusca</taxon>
        <taxon>Bivalvia</taxon>
        <taxon>Autobranchia</taxon>
        <taxon>Heteroconchia</taxon>
        <taxon>Euheterodonta</taxon>
        <taxon>Imparidentia</taxon>
        <taxon>Neoheterodontei</taxon>
        <taxon>Venerida</taxon>
        <taxon>Veneroidea</taxon>
        <taxon>Veneridae</taxon>
        <taxon>Meretrix</taxon>
    </lineage>
</organism>
<dbReference type="CDD" id="cd01425">
    <property type="entry name" value="RPS2"/>
    <property type="match status" value="1"/>
</dbReference>
<gene>
    <name evidence="10" type="primary">LR</name>
</gene>
<evidence type="ECO:0000259" key="9">
    <source>
        <dbReference type="Pfam" id="PF16122"/>
    </source>
</evidence>
<evidence type="ECO:0000313" key="10">
    <source>
        <dbReference type="EMBL" id="AFV15300.1"/>
    </source>
</evidence>
<evidence type="ECO:0000256" key="1">
    <source>
        <dbReference type="ARBA" id="ARBA00004496"/>
    </source>
</evidence>
<keyword evidence="10" id="KW-0675">Receptor</keyword>
<comment type="function">
    <text evidence="6">Required for the assembly and/or stability of the 40S ribosomal subunit. Required for the processing of the 20S rRNA-precursor to mature 18S rRNA in a late step of the maturation of 40S ribosomal subunits.</text>
</comment>
<comment type="subcellular location">
    <subcellularLocation>
        <location evidence="1 6">Cytoplasm</location>
    </subcellularLocation>
</comment>
<dbReference type="SUPFAM" id="SSF52313">
    <property type="entry name" value="Ribosomal protein S2"/>
    <property type="match status" value="1"/>
</dbReference>
<evidence type="ECO:0000256" key="5">
    <source>
        <dbReference type="ARBA" id="ARBA00023274"/>
    </source>
</evidence>
<dbReference type="NCBIfam" id="TIGR01012">
    <property type="entry name" value="uS2_euk_arch"/>
    <property type="match status" value="1"/>
</dbReference>
<dbReference type="Pfam" id="PF00318">
    <property type="entry name" value="Ribosomal_S2"/>
    <property type="match status" value="2"/>
</dbReference>
<feature type="region of interest" description="Disordered" evidence="8">
    <location>
        <begin position="288"/>
        <end position="308"/>
    </location>
</feature>
<evidence type="ECO:0000256" key="6">
    <source>
        <dbReference type="HAMAP-Rule" id="MF_03015"/>
    </source>
</evidence>
<dbReference type="AlphaFoldDB" id="K4M440"/>